<dbReference type="AlphaFoldDB" id="A0A1H8EHE0"/>
<dbReference type="InterPro" id="IPR050638">
    <property type="entry name" value="AA-Vitamin_Transporters"/>
</dbReference>
<evidence type="ECO:0000313" key="8">
    <source>
        <dbReference type="EMBL" id="SEN18826.1"/>
    </source>
</evidence>
<dbReference type="RefSeq" id="WP_091813861.1">
    <property type="nucleotide sequence ID" value="NZ_FOCW01000001.1"/>
</dbReference>
<keyword evidence="4" id="KW-1133">Transmembrane helix</keyword>
<comment type="similarity">
    <text evidence="2">Belongs to the EamA transporter family.</text>
</comment>
<protein>
    <submittedName>
        <fullName evidence="8">Permease of the drug/metabolite transporter (DMT) superfamily</fullName>
    </submittedName>
</protein>
<proteinExistence type="inferred from homology"/>
<dbReference type="Pfam" id="PF00892">
    <property type="entry name" value="EamA"/>
    <property type="match status" value="2"/>
</dbReference>
<dbReference type="InterPro" id="IPR037185">
    <property type="entry name" value="EmrE-like"/>
</dbReference>
<name>A0A1H8EHE0_9BURK</name>
<dbReference type="NCBIfam" id="NF008432">
    <property type="entry name" value="PRK11272.1"/>
    <property type="match status" value="1"/>
</dbReference>
<comment type="subcellular location">
    <subcellularLocation>
        <location evidence="1">Membrane</location>
        <topology evidence="1">Multi-pass membrane protein</topology>
    </subcellularLocation>
</comment>
<evidence type="ECO:0000256" key="2">
    <source>
        <dbReference type="ARBA" id="ARBA00007362"/>
    </source>
</evidence>
<evidence type="ECO:0000259" key="7">
    <source>
        <dbReference type="Pfam" id="PF00892"/>
    </source>
</evidence>
<gene>
    <name evidence="8" type="ORF">SAMN02745977_00690</name>
</gene>
<feature type="region of interest" description="Disordered" evidence="6">
    <location>
        <begin position="296"/>
        <end position="316"/>
    </location>
</feature>
<evidence type="ECO:0000256" key="5">
    <source>
        <dbReference type="ARBA" id="ARBA00023136"/>
    </source>
</evidence>
<evidence type="ECO:0000256" key="4">
    <source>
        <dbReference type="ARBA" id="ARBA00022989"/>
    </source>
</evidence>
<dbReference type="OrthoDB" id="9812547at2"/>
<feature type="domain" description="EamA" evidence="7">
    <location>
        <begin position="153"/>
        <end position="289"/>
    </location>
</feature>
<reference evidence="8 9" key="1">
    <citation type="submission" date="2016-10" db="EMBL/GenBank/DDBJ databases">
        <authorList>
            <person name="de Groot N.N."/>
        </authorList>
    </citation>
    <scope>NUCLEOTIDE SEQUENCE [LARGE SCALE GENOMIC DNA]</scope>
    <source>
        <strain evidence="8 9">DSM 15123</strain>
    </source>
</reference>
<accession>A0A1H8EHE0</accession>
<organism evidence="8 9">
    <name type="scientific">Brachymonas denitrificans DSM 15123</name>
    <dbReference type="NCBI Taxonomy" id="1121117"/>
    <lineage>
        <taxon>Bacteria</taxon>
        <taxon>Pseudomonadati</taxon>
        <taxon>Pseudomonadota</taxon>
        <taxon>Betaproteobacteria</taxon>
        <taxon>Burkholderiales</taxon>
        <taxon>Comamonadaceae</taxon>
        <taxon>Brachymonas</taxon>
    </lineage>
</organism>
<sequence>MPKSAPLPRLLIASLIACYLIWGSTYLAIRFALESFPPFWGMGTRFLVAGGLLMGWMLWREGRAALPTPRQWLHALVIGAMMLGGGMGLTANAEVYVGSGLIATFIAVVPMMVSALGLLFGQRPNRLELAGMLVGLAGVLLLMRGASFSGEPLGILFIVGATLLWSLGSVLSTTRMPLAAGPSGFASEMLCGGVVLMLLSVLAGEPAPHWPPTAAAAIAWIYLVVFGSLIAFSAYLYLLAHASPALATSYAFVNPVIALLLGVWLGGEVVTRGEWLASGIILLGVVLIFRGRQVRPSRGPAADAGTASVPEPGRSA</sequence>
<dbReference type="SUPFAM" id="SSF103481">
    <property type="entry name" value="Multidrug resistance efflux transporter EmrE"/>
    <property type="match status" value="2"/>
</dbReference>
<keyword evidence="5" id="KW-0472">Membrane</keyword>
<dbReference type="PANTHER" id="PTHR32322:SF2">
    <property type="entry name" value="EAMA DOMAIN-CONTAINING PROTEIN"/>
    <property type="match status" value="1"/>
</dbReference>
<dbReference type="InterPro" id="IPR000620">
    <property type="entry name" value="EamA_dom"/>
</dbReference>
<dbReference type="EMBL" id="FOCW01000001">
    <property type="protein sequence ID" value="SEN18826.1"/>
    <property type="molecule type" value="Genomic_DNA"/>
</dbReference>
<dbReference type="STRING" id="1121117.SAMN02745977_00690"/>
<evidence type="ECO:0000313" key="9">
    <source>
        <dbReference type="Proteomes" id="UP000199531"/>
    </source>
</evidence>
<dbReference type="Proteomes" id="UP000199531">
    <property type="component" value="Unassembled WGS sequence"/>
</dbReference>
<dbReference type="PANTHER" id="PTHR32322">
    <property type="entry name" value="INNER MEMBRANE TRANSPORTER"/>
    <property type="match status" value="1"/>
</dbReference>
<evidence type="ECO:0000256" key="6">
    <source>
        <dbReference type="SAM" id="MobiDB-lite"/>
    </source>
</evidence>
<feature type="domain" description="EamA" evidence="7">
    <location>
        <begin position="14"/>
        <end position="143"/>
    </location>
</feature>
<keyword evidence="9" id="KW-1185">Reference proteome</keyword>
<evidence type="ECO:0000256" key="1">
    <source>
        <dbReference type="ARBA" id="ARBA00004141"/>
    </source>
</evidence>
<keyword evidence="3" id="KW-0812">Transmembrane</keyword>
<evidence type="ECO:0000256" key="3">
    <source>
        <dbReference type="ARBA" id="ARBA00022692"/>
    </source>
</evidence>
<dbReference type="GO" id="GO:0016020">
    <property type="term" value="C:membrane"/>
    <property type="evidence" value="ECO:0007669"/>
    <property type="project" value="UniProtKB-SubCell"/>
</dbReference>